<organism evidence="6 7">
    <name type="scientific">Drosophila lebanonensis</name>
    <name type="common">Fruit fly</name>
    <name type="synonym">Scaptodrosophila lebanonensis</name>
    <dbReference type="NCBI Taxonomy" id="7225"/>
    <lineage>
        <taxon>Eukaryota</taxon>
        <taxon>Metazoa</taxon>
        <taxon>Ecdysozoa</taxon>
        <taxon>Arthropoda</taxon>
        <taxon>Hexapoda</taxon>
        <taxon>Insecta</taxon>
        <taxon>Pterygota</taxon>
        <taxon>Neoptera</taxon>
        <taxon>Endopterygota</taxon>
        <taxon>Diptera</taxon>
        <taxon>Brachycera</taxon>
        <taxon>Muscomorpha</taxon>
        <taxon>Ephydroidea</taxon>
        <taxon>Drosophilidae</taxon>
        <taxon>Scaptodrosophila</taxon>
    </lineage>
</organism>
<sequence>MQQLVMPAKRLTANSGSGSSNNTTSATSTRQSTPLETAPLNINTIMLNGMARLTPARDLTLGGRGAGAGGNKKVFAPNLNVVRNKNTNVKTSKDFTAERGARRGGRGGRGSNAAAGRGRGGSTLIQTAGVFSEGAGAVHLRKSTGSGSVYGRASEEVSITRKRAERKDEKSAQQQQHARKLLDSSDDEDSRLGSDNEIEADKTDVAFKPIILSEGLWRTNKPSVKQEAMVIPDLSTSNEDPIAVAQRLQNLYVQSSKPDTPPPQYGRYPCSINAFLDAPQSQIFLMQLPDVLPCVSDDPSDVATEDSKKDIGLSPDSSDMPASPATSNQSTAPRHSVLKQLEEGQIGKILRYRSGRVKLVLGETRFDLDMGLESGFLQELMSVTANREERSGDMINLGPIQAKLKATPDWVHLFKQQEAAARRTPSLRTTAAAAATATAMPTSNGANST</sequence>
<keyword evidence="4" id="KW-0539">Nucleus</keyword>
<comment type="subcellular location">
    <subcellularLocation>
        <location evidence="1">Nucleus</location>
    </subcellularLocation>
</comment>
<feature type="compositionally biased region" description="Low complexity" evidence="5">
    <location>
        <begin position="314"/>
        <end position="327"/>
    </location>
</feature>
<evidence type="ECO:0000313" key="7">
    <source>
        <dbReference type="RefSeq" id="XP_030372791.1"/>
    </source>
</evidence>
<dbReference type="GO" id="GO:0003677">
    <property type="term" value="F:DNA binding"/>
    <property type="evidence" value="ECO:0007669"/>
    <property type="project" value="InterPro"/>
</dbReference>
<protein>
    <submittedName>
        <fullName evidence="7">DNA-directed RNA polymerase III subunit RPC4</fullName>
    </submittedName>
</protein>
<feature type="compositionally biased region" description="Low complexity" evidence="5">
    <location>
        <begin position="12"/>
        <end position="29"/>
    </location>
</feature>
<dbReference type="Pfam" id="PF05132">
    <property type="entry name" value="RNA_pol_Rpc4"/>
    <property type="match status" value="1"/>
</dbReference>
<dbReference type="RefSeq" id="XP_030372791.1">
    <property type="nucleotide sequence ID" value="XM_030516931.1"/>
</dbReference>
<name>A0A6J2T781_DROLE</name>
<dbReference type="CTD" id="121856514"/>
<gene>
    <name evidence="7" type="primary">LOC115622849</name>
</gene>
<evidence type="ECO:0000256" key="3">
    <source>
        <dbReference type="ARBA" id="ARBA00023163"/>
    </source>
</evidence>
<accession>A0A6J2T781</accession>
<feature type="region of interest" description="Disordered" evidence="5">
    <location>
        <begin position="141"/>
        <end position="197"/>
    </location>
</feature>
<dbReference type="GO" id="GO:0042797">
    <property type="term" value="P:tRNA transcription by RNA polymerase III"/>
    <property type="evidence" value="ECO:0007669"/>
    <property type="project" value="TreeGrafter"/>
</dbReference>
<feature type="region of interest" description="Disordered" evidence="5">
    <location>
        <begin position="92"/>
        <end position="122"/>
    </location>
</feature>
<feature type="compositionally biased region" description="Basic and acidic residues" evidence="5">
    <location>
        <begin position="92"/>
        <end position="101"/>
    </location>
</feature>
<keyword evidence="2 7" id="KW-0240">DNA-directed RNA polymerase</keyword>
<dbReference type="AlphaFoldDB" id="A0A6J2T781"/>
<dbReference type="OrthoDB" id="5836119at2759"/>
<dbReference type="Proteomes" id="UP000504634">
    <property type="component" value="Unplaced"/>
</dbReference>
<reference evidence="7" key="1">
    <citation type="submission" date="2025-08" db="UniProtKB">
        <authorList>
            <consortium name="RefSeq"/>
        </authorList>
    </citation>
    <scope>IDENTIFICATION</scope>
    <source>
        <strain evidence="7">11010-0011.00</strain>
        <tissue evidence="7">Whole body</tissue>
    </source>
</reference>
<evidence type="ECO:0000256" key="2">
    <source>
        <dbReference type="ARBA" id="ARBA00022478"/>
    </source>
</evidence>
<evidence type="ECO:0000313" key="6">
    <source>
        <dbReference type="Proteomes" id="UP000504634"/>
    </source>
</evidence>
<evidence type="ECO:0000256" key="4">
    <source>
        <dbReference type="ARBA" id="ARBA00023242"/>
    </source>
</evidence>
<feature type="region of interest" description="Disordered" evidence="5">
    <location>
        <begin position="1"/>
        <end position="36"/>
    </location>
</feature>
<keyword evidence="3" id="KW-0804">Transcription</keyword>
<feature type="region of interest" description="Disordered" evidence="5">
    <location>
        <begin position="297"/>
        <end position="338"/>
    </location>
</feature>
<keyword evidence="6" id="KW-1185">Reference proteome</keyword>
<evidence type="ECO:0000256" key="1">
    <source>
        <dbReference type="ARBA" id="ARBA00004123"/>
    </source>
</evidence>
<evidence type="ECO:0000256" key="5">
    <source>
        <dbReference type="SAM" id="MobiDB-lite"/>
    </source>
</evidence>
<dbReference type="InterPro" id="IPR007811">
    <property type="entry name" value="RPC4"/>
</dbReference>
<dbReference type="PANTHER" id="PTHR13408">
    <property type="entry name" value="DNA-DIRECTED RNA POLYMERASE III"/>
    <property type="match status" value="1"/>
</dbReference>
<proteinExistence type="predicted"/>
<dbReference type="GO" id="GO:0005666">
    <property type="term" value="C:RNA polymerase III complex"/>
    <property type="evidence" value="ECO:0007669"/>
    <property type="project" value="InterPro"/>
</dbReference>
<dbReference type="GeneID" id="115622849"/>
<dbReference type="PANTHER" id="PTHR13408:SF0">
    <property type="entry name" value="DNA-DIRECTED RNA POLYMERASE III SUBUNIT RPC4"/>
    <property type="match status" value="1"/>
</dbReference>